<dbReference type="InterPro" id="IPR011200">
    <property type="entry name" value="UCP012608"/>
</dbReference>
<dbReference type="AlphaFoldDB" id="A0A4S4NEI1"/>
<gene>
    <name evidence="1" type="ORF">E4Z66_09565</name>
</gene>
<dbReference type="PIRSF" id="PIRSF012608">
    <property type="entry name" value="UCP012608"/>
    <property type="match status" value="1"/>
</dbReference>
<proteinExistence type="predicted"/>
<reference evidence="1 2" key="1">
    <citation type="submission" date="2019-04" db="EMBL/GenBank/DDBJ databases">
        <title>Shimia ponticola sp. nov., isolated from seawater.</title>
        <authorList>
            <person name="Kim Y.-O."/>
            <person name="Yoon J.-H."/>
        </authorList>
    </citation>
    <scope>NUCLEOTIDE SEQUENCE [LARGE SCALE GENOMIC DNA]</scope>
    <source>
        <strain evidence="1 2">MYP11</strain>
    </source>
</reference>
<organism evidence="1 2">
    <name type="scientific">Aliishimia ponticola</name>
    <dbReference type="NCBI Taxonomy" id="2499833"/>
    <lineage>
        <taxon>Bacteria</taxon>
        <taxon>Pseudomonadati</taxon>
        <taxon>Pseudomonadota</taxon>
        <taxon>Alphaproteobacteria</taxon>
        <taxon>Rhodobacterales</taxon>
        <taxon>Paracoccaceae</taxon>
        <taxon>Aliishimia</taxon>
    </lineage>
</organism>
<name>A0A4S4NEI1_9RHOB</name>
<dbReference type="Pfam" id="PF10094">
    <property type="entry name" value="DUF2332"/>
    <property type="match status" value="1"/>
</dbReference>
<sequence>MSAELQTAFADQAKACTTLGSPFMGRLLSLLAEDWPTRSRLAARCAAFTGDLGPASVSVPLRVAGGLHALRLRGDAALAAVYPPQDVADDPFRAAILDALERHDDFLTAWVESPPQTNELRRSAALIPAARLVAARFGLPITLSELGASGGLNLMWDRFALEAADWRVGPADAVVTLRPEWDGPAPGGADPVIASRRGVDLSPLDPTDDEDLLRLTAYLWPDQPHRLTNTRAAAGAVPAPVDQGDAIDWLAARLDAASEGQVHLIQNTVAWQYFPAEAQARGRALIDAAGARATQTRPLAWMQLETDGDLHGQGGAPILLRMWPGGDELVLGRADFHGRWVRWHGADCTG</sequence>
<keyword evidence="2" id="KW-1185">Reference proteome</keyword>
<dbReference type="Proteomes" id="UP000306602">
    <property type="component" value="Unassembled WGS sequence"/>
</dbReference>
<evidence type="ECO:0000313" key="2">
    <source>
        <dbReference type="Proteomes" id="UP000306602"/>
    </source>
</evidence>
<dbReference type="OrthoDB" id="7666987at2"/>
<accession>A0A4S4NEI1</accession>
<dbReference type="RefSeq" id="WP_136462765.1">
    <property type="nucleotide sequence ID" value="NZ_SRKY01000002.1"/>
</dbReference>
<protein>
    <submittedName>
        <fullName evidence="1">DUF2332 family protein</fullName>
    </submittedName>
</protein>
<dbReference type="EMBL" id="SRKY01000002">
    <property type="protein sequence ID" value="THH37165.1"/>
    <property type="molecule type" value="Genomic_DNA"/>
</dbReference>
<evidence type="ECO:0000313" key="1">
    <source>
        <dbReference type="EMBL" id="THH37165.1"/>
    </source>
</evidence>
<comment type="caution">
    <text evidence="1">The sequence shown here is derived from an EMBL/GenBank/DDBJ whole genome shotgun (WGS) entry which is preliminary data.</text>
</comment>